<reference evidence="1 2" key="1">
    <citation type="submission" date="2009-01" db="EMBL/GenBank/DDBJ databases">
        <title>Complete sequence of chromosome of Methylobacterium nodulans ORS 2060.</title>
        <authorList>
            <consortium name="US DOE Joint Genome Institute"/>
            <person name="Lucas S."/>
            <person name="Copeland A."/>
            <person name="Lapidus A."/>
            <person name="Glavina del Rio T."/>
            <person name="Dalin E."/>
            <person name="Tice H."/>
            <person name="Bruce D."/>
            <person name="Goodwin L."/>
            <person name="Pitluck S."/>
            <person name="Sims D."/>
            <person name="Brettin T."/>
            <person name="Detter J.C."/>
            <person name="Han C."/>
            <person name="Larimer F."/>
            <person name="Land M."/>
            <person name="Hauser L."/>
            <person name="Kyrpides N."/>
            <person name="Ivanova N."/>
            <person name="Marx C.J."/>
            <person name="Richardson P."/>
        </authorList>
    </citation>
    <scope>NUCLEOTIDE SEQUENCE [LARGE SCALE GENOMIC DNA]</scope>
    <source>
        <strain evidence="2">LMG 21967 / CNCM I-2342 / ORS 2060</strain>
    </source>
</reference>
<name>B8IC15_METNO</name>
<dbReference type="KEGG" id="mno:Mnod_6415"/>
<dbReference type="EMBL" id="CP001349">
    <property type="protein sequence ID" value="ACL61197.1"/>
    <property type="molecule type" value="Genomic_DNA"/>
</dbReference>
<protein>
    <submittedName>
        <fullName evidence="1">Uncharacterized protein</fullName>
    </submittedName>
</protein>
<accession>B8IC15</accession>
<dbReference type="HOGENOM" id="CLU_214418_0_0_5"/>
<dbReference type="Proteomes" id="UP000008207">
    <property type="component" value="Chromosome"/>
</dbReference>
<dbReference type="AlphaFoldDB" id="B8IC15"/>
<sequence length="39" mass="4134">MRLLSISATLLTVLIVLAVSAMLNAASAPLRALWGLRRA</sequence>
<dbReference type="STRING" id="460265.Mnod_6415"/>
<evidence type="ECO:0000313" key="2">
    <source>
        <dbReference type="Proteomes" id="UP000008207"/>
    </source>
</evidence>
<gene>
    <name evidence="1" type="ordered locus">Mnod_6415</name>
</gene>
<evidence type="ECO:0000313" key="1">
    <source>
        <dbReference type="EMBL" id="ACL61197.1"/>
    </source>
</evidence>
<proteinExistence type="predicted"/>
<organism evidence="1 2">
    <name type="scientific">Methylobacterium nodulans (strain LMG 21967 / CNCM I-2342 / ORS 2060)</name>
    <dbReference type="NCBI Taxonomy" id="460265"/>
    <lineage>
        <taxon>Bacteria</taxon>
        <taxon>Pseudomonadati</taxon>
        <taxon>Pseudomonadota</taxon>
        <taxon>Alphaproteobacteria</taxon>
        <taxon>Hyphomicrobiales</taxon>
        <taxon>Methylobacteriaceae</taxon>
        <taxon>Methylobacterium</taxon>
    </lineage>
</organism>
<keyword evidence="2" id="KW-1185">Reference proteome</keyword>